<accession>A0A2Z6NIW9</accession>
<keyword evidence="2" id="KW-1185">Reference proteome</keyword>
<dbReference type="Gene3D" id="3.30.420.10">
    <property type="entry name" value="Ribonuclease H-like superfamily/Ribonuclease H"/>
    <property type="match status" value="1"/>
</dbReference>
<evidence type="ECO:0000313" key="1">
    <source>
        <dbReference type="EMBL" id="GAU43851.1"/>
    </source>
</evidence>
<gene>
    <name evidence="1" type="ORF">TSUD_174690</name>
</gene>
<dbReference type="EMBL" id="DF973998">
    <property type="protein sequence ID" value="GAU43851.1"/>
    <property type="molecule type" value="Genomic_DNA"/>
</dbReference>
<reference evidence="2" key="1">
    <citation type="journal article" date="2017" name="Front. Plant Sci.">
        <title>Climate Clever Clovers: New Paradigm to Reduce the Environmental Footprint of Ruminants by Breeding Low Methanogenic Forages Utilizing Haplotype Variation.</title>
        <authorList>
            <person name="Kaur P."/>
            <person name="Appels R."/>
            <person name="Bayer P.E."/>
            <person name="Keeble-Gagnere G."/>
            <person name="Wang J."/>
            <person name="Hirakawa H."/>
            <person name="Shirasawa K."/>
            <person name="Vercoe P."/>
            <person name="Stefanova K."/>
            <person name="Durmic Z."/>
            <person name="Nichols P."/>
            <person name="Revell C."/>
            <person name="Isobe S.N."/>
            <person name="Edwards D."/>
            <person name="Erskine W."/>
        </authorList>
    </citation>
    <scope>NUCLEOTIDE SEQUENCE [LARGE SCALE GENOMIC DNA]</scope>
    <source>
        <strain evidence="2">cv. Daliak</strain>
    </source>
</reference>
<proteinExistence type="predicted"/>
<sequence>MGSTKVMAFELNGVQIKTTVTNEVKVIDEHISSFLHRTDNQRTKVIGFDIEWRPPSMLEPITINQQDSSLSLLMQGFYWWEMFMFCFHTSVFRSGFGFFA</sequence>
<dbReference type="OrthoDB" id="446462at2759"/>
<evidence type="ECO:0008006" key="3">
    <source>
        <dbReference type="Google" id="ProtNLM"/>
    </source>
</evidence>
<name>A0A2Z6NIW9_TRISU</name>
<protein>
    <recommendedName>
        <fullName evidence="3">3'-5' exonuclease domain-containing protein</fullName>
    </recommendedName>
</protein>
<organism evidence="1 2">
    <name type="scientific">Trifolium subterraneum</name>
    <name type="common">Subterranean clover</name>
    <dbReference type="NCBI Taxonomy" id="3900"/>
    <lineage>
        <taxon>Eukaryota</taxon>
        <taxon>Viridiplantae</taxon>
        <taxon>Streptophyta</taxon>
        <taxon>Embryophyta</taxon>
        <taxon>Tracheophyta</taxon>
        <taxon>Spermatophyta</taxon>
        <taxon>Magnoliopsida</taxon>
        <taxon>eudicotyledons</taxon>
        <taxon>Gunneridae</taxon>
        <taxon>Pentapetalae</taxon>
        <taxon>rosids</taxon>
        <taxon>fabids</taxon>
        <taxon>Fabales</taxon>
        <taxon>Fabaceae</taxon>
        <taxon>Papilionoideae</taxon>
        <taxon>50 kb inversion clade</taxon>
        <taxon>NPAAA clade</taxon>
        <taxon>Hologalegina</taxon>
        <taxon>IRL clade</taxon>
        <taxon>Trifolieae</taxon>
        <taxon>Trifolium</taxon>
    </lineage>
</organism>
<dbReference type="InterPro" id="IPR036397">
    <property type="entry name" value="RNaseH_sf"/>
</dbReference>
<dbReference type="Proteomes" id="UP000242715">
    <property type="component" value="Unassembled WGS sequence"/>
</dbReference>
<dbReference type="AlphaFoldDB" id="A0A2Z6NIW9"/>
<dbReference type="GO" id="GO:0003676">
    <property type="term" value="F:nucleic acid binding"/>
    <property type="evidence" value="ECO:0007669"/>
    <property type="project" value="InterPro"/>
</dbReference>
<evidence type="ECO:0000313" key="2">
    <source>
        <dbReference type="Proteomes" id="UP000242715"/>
    </source>
</evidence>